<dbReference type="EMBL" id="CAJPIZ010002944">
    <property type="protein sequence ID" value="CAG2105711.1"/>
    <property type="molecule type" value="Genomic_DNA"/>
</dbReference>
<evidence type="ECO:0000256" key="2">
    <source>
        <dbReference type="ARBA" id="ARBA00022741"/>
    </source>
</evidence>
<dbReference type="GO" id="GO:0004672">
    <property type="term" value="F:protein kinase activity"/>
    <property type="evidence" value="ECO:0007669"/>
    <property type="project" value="InterPro"/>
</dbReference>
<dbReference type="GO" id="GO:0005737">
    <property type="term" value="C:cytoplasm"/>
    <property type="evidence" value="ECO:0007669"/>
    <property type="project" value="TreeGrafter"/>
</dbReference>
<dbReference type="SUPFAM" id="SSF56112">
    <property type="entry name" value="Protein kinase-like (PK-like)"/>
    <property type="match status" value="1"/>
</dbReference>
<dbReference type="Proteomes" id="UP000759131">
    <property type="component" value="Unassembled WGS sequence"/>
</dbReference>
<dbReference type="GO" id="GO:0005524">
    <property type="term" value="F:ATP binding"/>
    <property type="evidence" value="ECO:0007669"/>
    <property type="project" value="UniProtKB-KW"/>
</dbReference>
<dbReference type="PROSITE" id="PS00108">
    <property type="entry name" value="PROTEIN_KINASE_ST"/>
    <property type="match status" value="1"/>
</dbReference>
<keyword evidence="1" id="KW-0808">Transferase</keyword>
<gene>
    <name evidence="8" type="ORF">OSB1V03_LOCUS5716</name>
</gene>
<dbReference type="Gene3D" id="3.30.200.20">
    <property type="entry name" value="Phosphorylase Kinase, domain 1"/>
    <property type="match status" value="1"/>
</dbReference>
<dbReference type="EMBL" id="OC857519">
    <property type="protein sequence ID" value="CAD7625281.1"/>
    <property type="molecule type" value="Genomic_DNA"/>
</dbReference>
<evidence type="ECO:0000256" key="5">
    <source>
        <dbReference type="ARBA" id="ARBA00037982"/>
    </source>
</evidence>
<evidence type="ECO:0000313" key="9">
    <source>
        <dbReference type="Proteomes" id="UP000759131"/>
    </source>
</evidence>
<dbReference type="CDD" id="cd00180">
    <property type="entry name" value="PKc"/>
    <property type="match status" value="1"/>
</dbReference>
<evidence type="ECO:0000259" key="7">
    <source>
        <dbReference type="PROSITE" id="PS50011"/>
    </source>
</evidence>
<protein>
    <recommendedName>
        <fullName evidence="7">Protein kinase domain-containing protein</fullName>
    </recommendedName>
</protein>
<comment type="similarity">
    <text evidence="5">Belongs to the protein kinase superfamily. Ser/Thr protein kinase family. GCN2 subfamily.</text>
</comment>
<evidence type="ECO:0000256" key="3">
    <source>
        <dbReference type="ARBA" id="ARBA00022777"/>
    </source>
</evidence>
<organism evidence="8">
    <name type="scientific">Medioppia subpectinata</name>
    <dbReference type="NCBI Taxonomy" id="1979941"/>
    <lineage>
        <taxon>Eukaryota</taxon>
        <taxon>Metazoa</taxon>
        <taxon>Ecdysozoa</taxon>
        <taxon>Arthropoda</taxon>
        <taxon>Chelicerata</taxon>
        <taxon>Arachnida</taxon>
        <taxon>Acari</taxon>
        <taxon>Acariformes</taxon>
        <taxon>Sarcoptiformes</taxon>
        <taxon>Oribatida</taxon>
        <taxon>Brachypylina</taxon>
        <taxon>Oppioidea</taxon>
        <taxon>Oppiidae</taxon>
        <taxon>Medioppia</taxon>
    </lineage>
</organism>
<dbReference type="Gene3D" id="1.10.510.10">
    <property type="entry name" value="Transferase(Phosphotransferase) domain 1"/>
    <property type="match status" value="1"/>
</dbReference>
<dbReference type="InterPro" id="IPR011009">
    <property type="entry name" value="Kinase-like_dom_sf"/>
</dbReference>
<reference evidence="8" key="1">
    <citation type="submission" date="2020-11" db="EMBL/GenBank/DDBJ databases">
        <authorList>
            <person name="Tran Van P."/>
        </authorList>
    </citation>
    <scope>NUCLEOTIDE SEQUENCE</scope>
</reference>
<evidence type="ECO:0000256" key="1">
    <source>
        <dbReference type="ARBA" id="ARBA00022679"/>
    </source>
</evidence>
<keyword evidence="2" id="KW-0547">Nucleotide-binding</keyword>
<accession>A0A7R9KLK3</accession>
<dbReference type="InterPro" id="IPR050339">
    <property type="entry name" value="CC_SR_Kinase"/>
</dbReference>
<evidence type="ECO:0000256" key="6">
    <source>
        <dbReference type="SAM" id="MobiDB-lite"/>
    </source>
</evidence>
<dbReference type="SMART" id="SM00220">
    <property type="entry name" value="S_TKc"/>
    <property type="match status" value="1"/>
</dbReference>
<dbReference type="GO" id="GO:0005634">
    <property type="term" value="C:nucleus"/>
    <property type="evidence" value="ECO:0007669"/>
    <property type="project" value="TreeGrafter"/>
</dbReference>
<evidence type="ECO:0000256" key="4">
    <source>
        <dbReference type="ARBA" id="ARBA00022840"/>
    </source>
</evidence>
<dbReference type="InterPro" id="IPR000719">
    <property type="entry name" value="Prot_kinase_dom"/>
</dbReference>
<keyword evidence="4" id="KW-0067">ATP-binding</keyword>
<keyword evidence="3" id="KW-0418">Kinase</keyword>
<keyword evidence="9" id="KW-1185">Reference proteome</keyword>
<dbReference type="PROSITE" id="PS50011">
    <property type="entry name" value="PROTEIN_KINASE_DOM"/>
    <property type="match status" value="1"/>
</dbReference>
<dbReference type="AlphaFoldDB" id="A0A7R9KLK3"/>
<dbReference type="Pfam" id="PF00069">
    <property type="entry name" value="Pkinase"/>
    <property type="match status" value="1"/>
</dbReference>
<dbReference type="OrthoDB" id="341578at2759"/>
<sequence>MEWLAKSHSPNPFETRGHSDSSAGSCSGSFNDHDTIGDSAAIMGMLFDCMGAIDSGCFGTVYKAKHKLDGQLYAIKCVQLPEDYNYDDLGEIRSLITARSPYVVRYYNSWLTGHRLYIQMELCSGSLRTVLNNRCDIFRRWANSQLKPMKTIEYFITCNIYRELLECVQHLHQLKPALNHRDLKPENILIARKPRNGRFVVLGDFGLSSTLDKHVDYDSFSRNRDCVDVMALGRIGHEMFEFADDRAHSHKAQTPHDVIVKIKMTKLKSQITMMISPNIKDRPECRQVLARYGDWAVERNVVRR</sequence>
<name>A0A7R9KLK3_9ACAR</name>
<dbReference type="PANTHER" id="PTHR11042">
    <property type="entry name" value="EUKARYOTIC TRANSLATION INITIATION FACTOR 2-ALPHA KINASE EIF2-ALPHA KINASE -RELATED"/>
    <property type="match status" value="1"/>
</dbReference>
<dbReference type="InterPro" id="IPR008271">
    <property type="entry name" value="Ser/Thr_kinase_AS"/>
</dbReference>
<proteinExistence type="inferred from homology"/>
<feature type="region of interest" description="Disordered" evidence="6">
    <location>
        <begin position="1"/>
        <end position="25"/>
    </location>
</feature>
<feature type="domain" description="Protein kinase" evidence="7">
    <location>
        <begin position="47"/>
        <end position="304"/>
    </location>
</feature>
<evidence type="ECO:0000313" key="8">
    <source>
        <dbReference type="EMBL" id="CAD7625281.1"/>
    </source>
</evidence>